<accession>A0A932EN74</accession>
<dbReference type="Pfam" id="PF00364">
    <property type="entry name" value="Biotin_lipoyl"/>
    <property type="match status" value="1"/>
</dbReference>
<dbReference type="Proteomes" id="UP000779809">
    <property type="component" value="Unassembled WGS sequence"/>
</dbReference>
<evidence type="ECO:0000256" key="1">
    <source>
        <dbReference type="SAM" id="Phobius"/>
    </source>
</evidence>
<evidence type="ECO:0000313" key="3">
    <source>
        <dbReference type="EMBL" id="MBI2677385.1"/>
    </source>
</evidence>
<keyword evidence="1" id="KW-0472">Membrane</keyword>
<dbReference type="EMBL" id="JACPNR010000004">
    <property type="protein sequence ID" value="MBI2677385.1"/>
    <property type="molecule type" value="Genomic_DNA"/>
</dbReference>
<dbReference type="InterPro" id="IPR011989">
    <property type="entry name" value="ARM-like"/>
</dbReference>
<evidence type="ECO:0000313" key="4">
    <source>
        <dbReference type="Proteomes" id="UP000779809"/>
    </source>
</evidence>
<dbReference type="Gene3D" id="2.40.50.100">
    <property type="match status" value="1"/>
</dbReference>
<comment type="caution">
    <text evidence="3">The sequence shown here is derived from an EMBL/GenBank/DDBJ whole genome shotgun (WGS) entry which is preliminary data.</text>
</comment>
<organism evidence="3 4">
    <name type="scientific">Candidatus Korobacter versatilis</name>
    <dbReference type="NCBI Taxonomy" id="658062"/>
    <lineage>
        <taxon>Bacteria</taxon>
        <taxon>Pseudomonadati</taxon>
        <taxon>Acidobacteriota</taxon>
        <taxon>Terriglobia</taxon>
        <taxon>Terriglobales</taxon>
        <taxon>Candidatus Korobacteraceae</taxon>
        <taxon>Candidatus Korobacter</taxon>
    </lineage>
</organism>
<feature type="domain" description="Lipoyl-binding" evidence="2">
    <location>
        <begin position="170"/>
        <end position="235"/>
    </location>
</feature>
<dbReference type="SUPFAM" id="SSF51230">
    <property type="entry name" value="Single hybrid motif"/>
    <property type="match status" value="1"/>
</dbReference>
<dbReference type="InterPro" id="IPR016024">
    <property type="entry name" value="ARM-type_fold"/>
</dbReference>
<evidence type="ECO:0000259" key="2">
    <source>
        <dbReference type="Pfam" id="PF00364"/>
    </source>
</evidence>
<proteinExistence type="predicted"/>
<keyword evidence="1" id="KW-0812">Transmembrane</keyword>
<dbReference type="CDD" id="cd06850">
    <property type="entry name" value="biotinyl_domain"/>
    <property type="match status" value="1"/>
</dbReference>
<name>A0A932EN74_9BACT</name>
<feature type="transmembrane region" description="Helical" evidence="1">
    <location>
        <begin position="26"/>
        <end position="43"/>
    </location>
</feature>
<dbReference type="Gene3D" id="1.25.10.10">
    <property type="entry name" value="Leucine-rich Repeat Variant"/>
    <property type="match status" value="1"/>
</dbReference>
<keyword evidence="1" id="KW-1133">Transmembrane helix</keyword>
<dbReference type="AlphaFoldDB" id="A0A932EN74"/>
<protein>
    <submittedName>
        <fullName evidence="3">Acetyl-CoA carboxylase biotin carboxyl carrier protein subunit</fullName>
    </submittedName>
</protein>
<sequence length="292" mass="32847">MTEDLSNVTTTETAAAKPRMPLRTRLIFFLVAWAIVLMPFYFWRATWFGRELTGQQMTEYLHDDAKPRHIQHALVQVGNRMVRKNDAKDANPRQWYPDLLRLATHPVEEIRTTDAWVMGQDPSQPEFHQALLGMLNDRAVLVRYNAALSLVSFGDASGRPQIAAMLRPLEMTAPLAGRVVARAKPGDAINHSTVLMRIEAAQETTDVRSPIVGRVRAILVAGGQEVRSGDNIAVLEPGVEQAWEALRALYLVGTAEDLDLVRQYKKQSPDYPDRVRQQAELAEQAIMDRAKK</sequence>
<dbReference type="SUPFAM" id="SSF48371">
    <property type="entry name" value="ARM repeat"/>
    <property type="match status" value="1"/>
</dbReference>
<dbReference type="InterPro" id="IPR011053">
    <property type="entry name" value="Single_hybrid_motif"/>
</dbReference>
<reference evidence="3" key="1">
    <citation type="submission" date="2020-07" db="EMBL/GenBank/DDBJ databases">
        <title>Huge and variable diversity of episymbiotic CPR bacteria and DPANN archaea in groundwater ecosystems.</title>
        <authorList>
            <person name="He C.Y."/>
            <person name="Keren R."/>
            <person name="Whittaker M."/>
            <person name="Farag I.F."/>
            <person name="Doudna J."/>
            <person name="Cate J.H.D."/>
            <person name="Banfield J.F."/>
        </authorList>
    </citation>
    <scope>NUCLEOTIDE SEQUENCE</scope>
    <source>
        <strain evidence="3">NC_groundwater_580_Pr5_B-0.1um_64_19</strain>
    </source>
</reference>
<dbReference type="InterPro" id="IPR000089">
    <property type="entry name" value="Biotin_lipoyl"/>
</dbReference>
<gene>
    <name evidence="3" type="ORF">HYX28_01240</name>
</gene>